<keyword evidence="5 7" id="KW-1133">Transmembrane helix</keyword>
<feature type="transmembrane region" description="Helical" evidence="7">
    <location>
        <begin position="49"/>
        <end position="70"/>
    </location>
</feature>
<reference evidence="8" key="1">
    <citation type="submission" date="2023-09" db="EMBL/GenBank/DDBJ databases">
        <title>Undibacterium sp. 20NA77.5 isolated from freshwater.</title>
        <authorList>
            <person name="Le V."/>
            <person name="Ko S.-R."/>
            <person name="Ahn C.-Y."/>
            <person name="Oh H.-M."/>
        </authorList>
    </citation>
    <scope>NUCLEOTIDE SEQUENCE</scope>
    <source>
        <strain evidence="8">20NA77.5</strain>
    </source>
</reference>
<dbReference type="Proteomes" id="UP001181355">
    <property type="component" value="Chromosome"/>
</dbReference>
<dbReference type="InterPro" id="IPR051907">
    <property type="entry name" value="DoxX-like_oxidoreductase"/>
</dbReference>
<evidence type="ECO:0000256" key="5">
    <source>
        <dbReference type="ARBA" id="ARBA00022989"/>
    </source>
</evidence>
<feature type="transmembrane region" description="Helical" evidence="7">
    <location>
        <begin position="12"/>
        <end position="29"/>
    </location>
</feature>
<evidence type="ECO:0000256" key="4">
    <source>
        <dbReference type="ARBA" id="ARBA00022692"/>
    </source>
</evidence>
<gene>
    <name evidence="8" type="ORF">RF679_11635</name>
</gene>
<protein>
    <submittedName>
        <fullName evidence="8">DoxX family protein</fullName>
    </submittedName>
</protein>
<keyword evidence="4 7" id="KW-0812">Transmembrane</keyword>
<evidence type="ECO:0000256" key="2">
    <source>
        <dbReference type="ARBA" id="ARBA00006679"/>
    </source>
</evidence>
<proteinExistence type="inferred from homology"/>
<dbReference type="RefSeq" id="WP_309480798.1">
    <property type="nucleotide sequence ID" value="NZ_CP133720.1"/>
</dbReference>
<evidence type="ECO:0000313" key="8">
    <source>
        <dbReference type="EMBL" id="WMW79299.1"/>
    </source>
</evidence>
<evidence type="ECO:0000256" key="6">
    <source>
        <dbReference type="ARBA" id="ARBA00023136"/>
    </source>
</evidence>
<accession>A0ABY9RF57</accession>
<feature type="transmembrane region" description="Helical" evidence="7">
    <location>
        <begin position="109"/>
        <end position="126"/>
    </location>
</feature>
<keyword evidence="6 7" id="KW-0472">Membrane</keyword>
<dbReference type="EMBL" id="CP133720">
    <property type="protein sequence ID" value="WMW79299.1"/>
    <property type="molecule type" value="Genomic_DNA"/>
</dbReference>
<dbReference type="Pfam" id="PF07681">
    <property type="entry name" value="DoxX"/>
    <property type="match status" value="1"/>
</dbReference>
<keyword evidence="3" id="KW-1003">Cell membrane</keyword>
<feature type="transmembrane region" description="Helical" evidence="7">
    <location>
        <begin position="183"/>
        <end position="201"/>
    </location>
</feature>
<feature type="transmembrane region" description="Helical" evidence="7">
    <location>
        <begin position="246"/>
        <end position="264"/>
    </location>
</feature>
<feature type="transmembrane region" description="Helical" evidence="7">
    <location>
        <begin position="77"/>
        <end position="94"/>
    </location>
</feature>
<keyword evidence="9" id="KW-1185">Reference proteome</keyword>
<sequence length="314" mass="35112">MHWTKTFDEERLWILLRCFLALLVSVHGWHRLFDGTVLTFAENMQGQIFAGYFLVLVLQAMELFGSLLLASGFFVSILSYGFAIIYTCAIYFYHSRFGWFQSGGIENGAEYAVCLVMCFLAIGLRYQPSRIFAWRSYWRPRLASSLAKQTQTRGVGIDHALAGLKGERSVGGATKLAVLSWQLLRWTVLILIAIHVVHRVVTGSVQDMVLLMPSFLPQPTWIAIAATILQGLALTTIALGRHQRCAYFCLIALNVLALVFHHAQQGWIVSGSDKDGMEYVALLTVILLLCGIDQTRLKKRVNVNPTIVVGSELV</sequence>
<evidence type="ECO:0000313" key="9">
    <source>
        <dbReference type="Proteomes" id="UP001181355"/>
    </source>
</evidence>
<dbReference type="PANTHER" id="PTHR33452">
    <property type="entry name" value="OXIDOREDUCTASE CATD-RELATED"/>
    <property type="match status" value="1"/>
</dbReference>
<dbReference type="PANTHER" id="PTHR33452:SF1">
    <property type="entry name" value="INNER MEMBRANE PROTEIN YPHA-RELATED"/>
    <property type="match status" value="1"/>
</dbReference>
<evidence type="ECO:0000256" key="3">
    <source>
        <dbReference type="ARBA" id="ARBA00022475"/>
    </source>
</evidence>
<name>A0ABY9RF57_9BURK</name>
<comment type="similarity">
    <text evidence="2">Belongs to the DoxX family.</text>
</comment>
<feature type="transmembrane region" description="Helical" evidence="7">
    <location>
        <begin position="221"/>
        <end position="239"/>
    </location>
</feature>
<evidence type="ECO:0000256" key="1">
    <source>
        <dbReference type="ARBA" id="ARBA00004651"/>
    </source>
</evidence>
<feature type="transmembrane region" description="Helical" evidence="7">
    <location>
        <begin position="276"/>
        <end position="292"/>
    </location>
</feature>
<evidence type="ECO:0000256" key="7">
    <source>
        <dbReference type="SAM" id="Phobius"/>
    </source>
</evidence>
<organism evidence="8 9">
    <name type="scientific">Undibacterium cyanobacteriorum</name>
    <dbReference type="NCBI Taxonomy" id="3073561"/>
    <lineage>
        <taxon>Bacteria</taxon>
        <taxon>Pseudomonadati</taxon>
        <taxon>Pseudomonadota</taxon>
        <taxon>Betaproteobacteria</taxon>
        <taxon>Burkholderiales</taxon>
        <taxon>Oxalobacteraceae</taxon>
        <taxon>Undibacterium</taxon>
    </lineage>
</organism>
<dbReference type="InterPro" id="IPR032808">
    <property type="entry name" value="DoxX"/>
</dbReference>
<comment type="subcellular location">
    <subcellularLocation>
        <location evidence="1">Cell membrane</location>
        <topology evidence="1">Multi-pass membrane protein</topology>
    </subcellularLocation>
</comment>